<gene>
    <name evidence="1" type="ORF">KP509_05G092700</name>
</gene>
<evidence type="ECO:0000313" key="1">
    <source>
        <dbReference type="EMBL" id="KAH7437860.1"/>
    </source>
</evidence>
<proteinExistence type="predicted"/>
<keyword evidence="2" id="KW-1185">Reference proteome</keyword>
<accession>A0A8T2UTC1</accession>
<organism evidence="1 2">
    <name type="scientific">Ceratopteris richardii</name>
    <name type="common">Triangle waterfern</name>
    <dbReference type="NCBI Taxonomy" id="49495"/>
    <lineage>
        <taxon>Eukaryota</taxon>
        <taxon>Viridiplantae</taxon>
        <taxon>Streptophyta</taxon>
        <taxon>Embryophyta</taxon>
        <taxon>Tracheophyta</taxon>
        <taxon>Polypodiopsida</taxon>
        <taxon>Polypodiidae</taxon>
        <taxon>Polypodiales</taxon>
        <taxon>Pteridineae</taxon>
        <taxon>Pteridaceae</taxon>
        <taxon>Parkerioideae</taxon>
        <taxon>Ceratopteris</taxon>
    </lineage>
</organism>
<dbReference type="EMBL" id="CM035410">
    <property type="protein sequence ID" value="KAH7437860.1"/>
    <property type="molecule type" value="Genomic_DNA"/>
</dbReference>
<dbReference type="Proteomes" id="UP000825935">
    <property type="component" value="Chromosome 5"/>
</dbReference>
<sequence>MTPGPSARRRKRRLLYKVKSSKARDGSIIYSCIFSCLDDVEHHRHRRNPFDPKYIQAALSSFDELIRDDCARIPTREEVEAASTSVHVRMELIKSMKDGLVKLTGEAVRCFRAVSKRSSNQRYAFDHEDKSHVLANGRLVSNLQPSHILFLMRQSVFQ</sequence>
<dbReference type="AlphaFoldDB" id="A0A8T2UTC1"/>
<evidence type="ECO:0000313" key="2">
    <source>
        <dbReference type="Proteomes" id="UP000825935"/>
    </source>
</evidence>
<dbReference type="OrthoDB" id="2021183at2759"/>
<name>A0A8T2UTC1_CERRI</name>
<protein>
    <submittedName>
        <fullName evidence="1">Uncharacterized protein</fullName>
    </submittedName>
</protein>
<comment type="caution">
    <text evidence="1">The sequence shown here is derived from an EMBL/GenBank/DDBJ whole genome shotgun (WGS) entry which is preliminary data.</text>
</comment>
<reference evidence="1" key="1">
    <citation type="submission" date="2021-08" db="EMBL/GenBank/DDBJ databases">
        <title>WGS assembly of Ceratopteris richardii.</title>
        <authorList>
            <person name="Marchant D.B."/>
            <person name="Chen G."/>
            <person name="Jenkins J."/>
            <person name="Shu S."/>
            <person name="Leebens-Mack J."/>
            <person name="Grimwood J."/>
            <person name="Schmutz J."/>
            <person name="Soltis P."/>
            <person name="Soltis D."/>
            <person name="Chen Z.-H."/>
        </authorList>
    </citation>
    <scope>NUCLEOTIDE SEQUENCE</scope>
    <source>
        <strain evidence="1">Whitten #5841</strain>
        <tissue evidence="1">Leaf</tissue>
    </source>
</reference>